<dbReference type="OrthoDB" id="39383at2157"/>
<dbReference type="PATRIC" id="fig|1006006.8.peg.1587"/>
<dbReference type="HOGENOM" id="CLU_121284_0_0_2"/>
<dbReference type="eggNOG" id="arCOG06017">
    <property type="taxonomic scope" value="Archaea"/>
</dbReference>
<organism evidence="1 2">
    <name type="scientific">Metallosphaera cuprina (strain Ar-4)</name>
    <dbReference type="NCBI Taxonomy" id="1006006"/>
    <lineage>
        <taxon>Archaea</taxon>
        <taxon>Thermoproteota</taxon>
        <taxon>Thermoprotei</taxon>
        <taxon>Sulfolobales</taxon>
        <taxon>Sulfolobaceae</taxon>
        <taxon>Metallosphaera</taxon>
    </lineage>
</organism>
<proteinExistence type="predicted"/>
<evidence type="ECO:0000313" key="1">
    <source>
        <dbReference type="EMBL" id="AEB95693.1"/>
    </source>
</evidence>
<name>F4FZK3_METCR</name>
<reference evidence="1 2" key="1">
    <citation type="journal article" date="2011" name="J. Bacteriol.">
        <title>Complete genome sequence of Metallosphaera cuprina, a metal sulfide-oxidizing archaeon from a hot spring.</title>
        <authorList>
            <person name="Liu L.J."/>
            <person name="You X.Y."/>
            <person name="Zheng H."/>
            <person name="Wang S."/>
            <person name="Jiang C.Y."/>
            <person name="Liu S.J."/>
        </authorList>
    </citation>
    <scope>NUCLEOTIDE SEQUENCE [LARGE SCALE GENOMIC DNA]</scope>
    <source>
        <strain evidence="1 2">Ar-4</strain>
    </source>
</reference>
<keyword evidence="2" id="KW-1185">Reference proteome</keyword>
<sequence>MCYLNISKIDRPIIEKNVVLLRKEKFERIETERYIKILSTHQRIDISKSYFYFTLNKIREMGLVTKNGLAFKAAIPFEIKKDKVELKEKILYVTEDKELLLMDLERDEYACKSCSIRSLCVSYLKKVAKESKVQLEKERPRDAWKELIIAMERNVIENATYLRISGLESTEREKELKESEISC</sequence>
<dbReference type="EMBL" id="CP002656">
    <property type="protein sequence ID" value="AEB95693.1"/>
    <property type="molecule type" value="Genomic_DNA"/>
</dbReference>
<dbReference type="STRING" id="1006006.Mcup_1590"/>
<gene>
    <name evidence="1" type="ordered locus">Mcup_1590</name>
</gene>
<accession>F4FZK3</accession>
<protein>
    <submittedName>
        <fullName evidence="1">Uncharacterized protein</fullName>
    </submittedName>
</protein>
<dbReference type="KEGG" id="mcn:Mcup_1590"/>
<evidence type="ECO:0000313" key="2">
    <source>
        <dbReference type="Proteomes" id="UP000007812"/>
    </source>
</evidence>
<dbReference type="AlphaFoldDB" id="F4FZK3"/>
<dbReference type="Proteomes" id="UP000007812">
    <property type="component" value="Chromosome"/>
</dbReference>